<protein>
    <submittedName>
        <fullName evidence="2">Uncharacterized protein</fullName>
    </submittedName>
</protein>
<reference evidence="2" key="1">
    <citation type="submission" date="2023-03" db="EMBL/GenBank/DDBJ databases">
        <title>Electrophorus voltai genome.</title>
        <authorList>
            <person name="Bian C."/>
        </authorList>
    </citation>
    <scope>NUCLEOTIDE SEQUENCE</scope>
    <source>
        <strain evidence="2">CB-2022</strain>
        <tissue evidence="2">Muscle</tissue>
    </source>
</reference>
<dbReference type="Proteomes" id="UP001239994">
    <property type="component" value="Unassembled WGS sequence"/>
</dbReference>
<evidence type="ECO:0000313" key="3">
    <source>
        <dbReference type="Proteomes" id="UP001239994"/>
    </source>
</evidence>
<feature type="compositionally biased region" description="Basic and acidic residues" evidence="1">
    <location>
        <begin position="82"/>
        <end position="91"/>
    </location>
</feature>
<evidence type="ECO:0000256" key="1">
    <source>
        <dbReference type="SAM" id="MobiDB-lite"/>
    </source>
</evidence>
<comment type="caution">
    <text evidence="2">The sequence shown here is derived from an EMBL/GenBank/DDBJ whole genome shotgun (WGS) entry which is preliminary data.</text>
</comment>
<proteinExistence type="predicted"/>
<keyword evidence="3" id="KW-1185">Reference proteome</keyword>
<dbReference type="EMBL" id="JAROKS010000012">
    <property type="protein sequence ID" value="KAK1798997.1"/>
    <property type="molecule type" value="Genomic_DNA"/>
</dbReference>
<evidence type="ECO:0000313" key="2">
    <source>
        <dbReference type="EMBL" id="KAK1798997.1"/>
    </source>
</evidence>
<feature type="region of interest" description="Disordered" evidence="1">
    <location>
        <begin position="67"/>
        <end position="109"/>
    </location>
</feature>
<dbReference type="AlphaFoldDB" id="A0AAD8ZHB0"/>
<gene>
    <name evidence="2" type="ORF">P4O66_007267</name>
</gene>
<name>A0AAD8ZHB0_9TELE</name>
<organism evidence="2 3">
    <name type="scientific">Electrophorus voltai</name>
    <dbReference type="NCBI Taxonomy" id="2609070"/>
    <lineage>
        <taxon>Eukaryota</taxon>
        <taxon>Metazoa</taxon>
        <taxon>Chordata</taxon>
        <taxon>Craniata</taxon>
        <taxon>Vertebrata</taxon>
        <taxon>Euteleostomi</taxon>
        <taxon>Actinopterygii</taxon>
        <taxon>Neopterygii</taxon>
        <taxon>Teleostei</taxon>
        <taxon>Ostariophysi</taxon>
        <taxon>Gymnotiformes</taxon>
        <taxon>Gymnotoidei</taxon>
        <taxon>Gymnotidae</taxon>
        <taxon>Electrophorus</taxon>
    </lineage>
</organism>
<sequence>MQRQSPRYLTDAYLRIAKKHLIGRRDSSHGRKRRLSATALLDLEARMETRGLWVHVDDIMAEDLHTPSANDNVAASWSPDPPCRREGETRPASRCPTRSPVRARRLRPLTRNAPDGYALTCYAPGRYALD</sequence>
<accession>A0AAD8ZHB0</accession>